<evidence type="ECO:0000313" key="1">
    <source>
        <dbReference type="EMBL" id="GLQ29568.1"/>
    </source>
</evidence>
<dbReference type="Gene3D" id="3.30.70.100">
    <property type="match status" value="1"/>
</dbReference>
<dbReference type="AlphaFoldDB" id="A0AA37S7W7"/>
<gene>
    <name evidence="1" type="ORF">GCM10007876_00460</name>
</gene>
<dbReference type="InterPro" id="IPR011008">
    <property type="entry name" value="Dimeric_a/b-barrel"/>
</dbReference>
<dbReference type="SUPFAM" id="SSF54909">
    <property type="entry name" value="Dimeric alpha+beta barrel"/>
    <property type="match status" value="1"/>
</dbReference>
<reference evidence="1" key="1">
    <citation type="journal article" date="2014" name="Int. J. Syst. Evol. Microbiol.">
        <title>Complete genome sequence of Corynebacterium casei LMG S-19264T (=DSM 44701T), isolated from a smear-ripened cheese.</title>
        <authorList>
            <consortium name="US DOE Joint Genome Institute (JGI-PGF)"/>
            <person name="Walter F."/>
            <person name="Albersmeier A."/>
            <person name="Kalinowski J."/>
            <person name="Ruckert C."/>
        </authorList>
    </citation>
    <scope>NUCLEOTIDE SEQUENCE</scope>
    <source>
        <strain evidence="1">NBRC 110071</strain>
    </source>
</reference>
<sequence length="106" mass="12030">MSQSQKEALEVCLFKLTEDTEKQAFMEANGELDQWLKAQDGFMFRCLSEKEDGTWIDIIHWASKEAANKAGDGFMETFKDSDFMRAIDPDTVNMNHAQVEVAYPAG</sequence>
<comment type="caution">
    <text evidence="1">The sequence shown here is derived from an EMBL/GenBank/DDBJ whole genome shotgun (WGS) entry which is preliminary data.</text>
</comment>
<dbReference type="Proteomes" id="UP001161389">
    <property type="component" value="Unassembled WGS sequence"/>
</dbReference>
<name>A0AA37S7W7_9GAMM</name>
<accession>A0AA37S7W7</accession>
<organism evidence="1 2">
    <name type="scientific">Litoribrevibacter albus</name>
    <dbReference type="NCBI Taxonomy" id="1473156"/>
    <lineage>
        <taxon>Bacteria</taxon>
        <taxon>Pseudomonadati</taxon>
        <taxon>Pseudomonadota</taxon>
        <taxon>Gammaproteobacteria</taxon>
        <taxon>Oceanospirillales</taxon>
        <taxon>Oceanospirillaceae</taxon>
        <taxon>Litoribrevibacter</taxon>
    </lineage>
</organism>
<protein>
    <recommendedName>
        <fullName evidence="3">ABM domain-containing protein</fullName>
    </recommendedName>
</protein>
<keyword evidence="2" id="KW-1185">Reference proteome</keyword>
<dbReference type="RefSeq" id="WP_284377373.1">
    <property type="nucleotide sequence ID" value="NZ_BSNM01000002.1"/>
</dbReference>
<evidence type="ECO:0000313" key="2">
    <source>
        <dbReference type="Proteomes" id="UP001161389"/>
    </source>
</evidence>
<evidence type="ECO:0008006" key="3">
    <source>
        <dbReference type="Google" id="ProtNLM"/>
    </source>
</evidence>
<reference evidence="1" key="2">
    <citation type="submission" date="2023-01" db="EMBL/GenBank/DDBJ databases">
        <title>Draft genome sequence of Litoribrevibacter albus strain NBRC 110071.</title>
        <authorList>
            <person name="Sun Q."/>
            <person name="Mori K."/>
        </authorList>
    </citation>
    <scope>NUCLEOTIDE SEQUENCE</scope>
    <source>
        <strain evidence="1">NBRC 110071</strain>
    </source>
</reference>
<proteinExistence type="predicted"/>
<dbReference type="EMBL" id="BSNM01000002">
    <property type="protein sequence ID" value="GLQ29568.1"/>
    <property type="molecule type" value="Genomic_DNA"/>
</dbReference>